<accession>A0A315ZF56</accession>
<protein>
    <submittedName>
        <fullName evidence="4">Imidazolonepropionase-like amidohydrolase</fullName>
    </submittedName>
</protein>
<gene>
    <name evidence="4" type="ORF">BC781_101312</name>
</gene>
<dbReference type="CDD" id="cd01309">
    <property type="entry name" value="Met_dep_hydrolase_C"/>
    <property type="match status" value="1"/>
</dbReference>
<dbReference type="InterPro" id="IPR006680">
    <property type="entry name" value="Amidohydro-rel"/>
</dbReference>
<dbReference type="Gene3D" id="2.30.40.10">
    <property type="entry name" value="Urease, subunit C, domain 1"/>
    <property type="match status" value="1"/>
</dbReference>
<evidence type="ECO:0000256" key="1">
    <source>
        <dbReference type="SAM" id="Coils"/>
    </source>
</evidence>
<dbReference type="PANTHER" id="PTHR43135:SF3">
    <property type="entry name" value="ALPHA-D-RIBOSE 1-METHYLPHOSPHONATE 5-TRIPHOSPHATE DIPHOSPHATASE"/>
    <property type="match status" value="1"/>
</dbReference>
<sequence>MTNSNYLKLSILMRRGILLLGLMFVSFFASAQITHPVNGVVDNREGAYAFTHATIVINENQTLTDASLIIKEGKIIDVGTDLEIPSDAIVTNLEGKFIYPSFIDLHTDYGMPEIKKGGINWNAPEQIQTKTPGAYNANESIKAEFQAKDAFRTNKKALKEFHDNGFGTVLSFRFDGVARGTSALVLLSDENENLAIIKPTVAAHFAFDKGSSSQLYPVSIMGYAALLRQTYYDASWYATDGYKEFRDLSLEAMNDHQVLPQIFSAHTLDNTLLADKIGDEFGIQYIIKGSGKEYQKIDQLVNTQASLIVPIDFPAPYNVSDPLEALNVSLAQLKDWELAPSNLAMLEQSGISFAITSEGLKNKKDFLKNLRIAVENGLSKQAALKALTSYPAKLIGASREVGQLKSGMYANFVITSGDLFEKETKIFENWVGGKKFEVEKIPSFDYSGKYNLALAENTWGLSISEEKGKSKVQVMLNDSTKLESKGELEKGLISLTFKTDTAKSSTDAFKLSGWKTTEGFKGKAQNEEGDWLTWTAVAKKVEDSEKKSEEKKENTAKEEKLGDVIHPFIAYGNDIVPEKEVILFKNATVWTSEAEGILVNTDVLVKDGKIIEVGQNLSSNKAKIIDATGKHLTAGIIDEHSHIALNGINDVDKMSSMVRMEDAIDASSIQMYRQLAGGVTAAQLLHGSANPVGGQSALIKFRWGKTAQELLIEDADQFIKFALGENVKRGNWSSSQRYPLTRMGVEQVYRDGFTRAIAYQKEWDAYNELSKKQKSRTTAPRKDLQLEALVEILNSERFISCHSYVQSEINMLMKLAEEFGFRVNTFTHILEGYKVADKMSKHGAGASTFADWWAYKFEVYDAIPHNAALMAEQGVVTAINSDDAEMGRRLNQEAAKSVKYAGMSEEEAWKMVTLNPAKLLHLDDKMGSIKEGKDADLVLWDENPLSVYAKALYTLVDGTIYYDRAKDKLKKDEIKAEKARIMKKMKGAIEQGAKPQLALPMMQHLWHCDDLHFNHSGNHAHSHAH</sequence>
<feature type="domain" description="Amidohydrolase-related" evidence="3">
    <location>
        <begin position="869"/>
        <end position="949"/>
    </location>
</feature>
<dbReference type="Proteomes" id="UP000245535">
    <property type="component" value="Unassembled WGS sequence"/>
</dbReference>
<keyword evidence="1" id="KW-0175">Coiled coil</keyword>
<evidence type="ECO:0000256" key="2">
    <source>
        <dbReference type="SAM" id="SignalP"/>
    </source>
</evidence>
<dbReference type="GO" id="GO:0016810">
    <property type="term" value="F:hydrolase activity, acting on carbon-nitrogen (but not peptide) bonds"/>
    <property type="evidence" value="ECO:0007669"/>
    <property type="project" value="InterPro"/>
</dbReference>
<dbReference type="SUPFAM" id="SSF51556">
    <property type="entry name" value="Metallo-dependent hydrolases"/>
    <property type="match status" value="1"/>
</dbReference>
<dbReference type="SUPFAM" id="SSF51338">
    <property type="entry name" value="Composite domain of metallo-dependent hydrolases"/>
    <property type="match status" value="2"/>
</dbReference>
<dbReference type="PANTHER" id="PTHR43135">
    <property type="entry name" value="ALPHA-D-RIBOSE 1-METHYLPHOSPHONATE 5-TRIPHOSPHATE DIPHOSPHATASE"/>
    <property type="match status" value="1"/>
</dbReference>
<dbReference type="Pfam" id="PF01979">
    <property type="entry name" value="Amidohydro_1"/>
    <property type="match status" value="2"/>
</dbReference>
<feature type="chain" id="PRO_5016318855" evidence="2">
    <location>
        <begin position="32"/>
        <end position="1025"/>
    </location>
</feature>
<comment type="caution">
    <text evidence="4">The sequence shown here is derived from an EMBL/GenBank/DDBJ whole genome shotgun (WGS) entry which is preliminary data.</text>
</comment>
<keyword evidence="2" id="KW-0732">Signal</keyword>
<keyword evidence="4" id="KW-0378">Hydrolase</keyword>
<reference evidence="4 5" key="1">
    <citation type="submission" date="2018-03" db="EMBL/GenBank/DDBJ databases">
        <title>Genomic Encyclopedia of Archaeal and Bacterial Type Strains, Phase II (KMG-II): from individual species to whole genera.</title>
        <authorList>
            <person name="Goeker M."/>
        </authorList>
    </citation>
    <scope>NUCLEOTIDE SEQUENCE [LARGE SCALE GENOMIC DNA]</scope>
    <source>
        <strain evidence="4 5">DSM 28229</strain>
    </source>
</reference>
<proteinExistence type="predicted"/>
<feature type="coiled-coil region" evidence="1">
    <location>
        <begin position="962"/>
        <end position="991"/>
    </location>
</feature>
<organism evidence="4 5">
    <name type="scientific">Sediminitomix flava</name>
    <dbReference type="NCBI Taxonomy" id="379075"/>
    <lineage>
        <taxon>Bacteria</taxon>
        <taxon>Pseudomonadati</taxon>
        <taxon>Bacteroidota</taxon>
        <taxon>Cytophagia</taxon>
        <taxon>Cytophagales</taxon>
        <taxon>Flammeovirgaceae</taxon>
        <taxon>Sediminitomix</taxon>
    </lineage>
</organism>
<dbReference type="InterPro" id="IPR032466">
    <property type="entry name" value="Metal_Hydrolase"/>
</dbReference>
<feature type="signal peptide" evidence="2">
    <location>
        <begin position="1"/>
        <end position="31"/>
    </location>
</feature>
<dbReference type="InterPro" id="IPR051781">
    <property type="entry name" value="Metallo-dep_Hydrolase"/>
</dbReference>
<evidence type="ECO:0000259" key="3">
    <source>
        <dbReference type="Pfam" id="PF01979"/>
    </source>
</evidence>
<dbReference type="Gene3D" id="3.20.20.140">
    <property type="entry name" value="Metal-dependent hydrolases"/>
    <property type="match status" value="2"/>
</dbReference>
<keyword evidence="5" id="KW-1185">Reference proteome</keyword>
<feature type="domain" description="Amidohydrolase-related" evidence="3">
    <location>
        <begin position="345"/>
        <end position="431"/>
    </location>
</feature>
<dbReference type="EMBL" id="QGDO01000001">
    <property type="protein sequence ID" value="PWJ43962.1"/>
    <property type="molecule type" value="Genomic_DNA"/>
</dbReference>
<evidence type="ECO:0000313" key="5">
    <source>
        <dbReference type="Proteomes" id="UP000245535"/>
    </source>
</evidence>
<dbReference type="InterPro" id="IPR011059">
    <property type="entry name" value="Metal-dep_hydrolase_composite"/>
</dbReference>
<dbReference type="AlphaFoldDB" id="A0A315ZF56"/>
<evidence type="ECO:0000313" key="4">
    <source>
        <dbReference type="EMBL" id="PWJ43962.1"/>
    </source>
</evidence>
<name>A0A315ZF56_SEDFL</name>